<dbReference type="PANTHER" id="PTHR12110:SF41">
    <property type="entry name" value="INOSOSE DEHYDRATASE"/>
    <property type="match status" value="1"/>
</dbReference>
<dbReference type="KEGG" id="bliq:INP51_12295"/>
<evidence type="ECO:0000313" key="2">
    <source>
        <dbReference type="EMBL" id="QOV18774.1"/>
    </source>
</evidence>
<feature type="domain" description="Xylose isomerase-like TIM barrel" evidence="1">
    <location>
        <begin position="22"/>
        <end position="277"/>
    </location>
</feature>
<dbReference type="SUPFAM" id="SSF51658">
    <property type="entry name" value="Xylose isomerase-like"/>
    <property type="match status" value="1"/>
</dbReference>
<gene>
    <name evidence="2" type="ORF">INP51_12295</name>
</gene>
<dbReference type="InterPro" id="IPR013022">
    <property type="entry name" value="Xyl_isomerase-like_TIM-brl"/>
</dbReference>
<dbReference type="GO" id="GO:0016853">
    <property type="term" value="F:isomerase activity"/>
    <property type="evidence" value="ECO:0007669"/>
    <property type="project" value="UniProtKB-KW"/>
</dbReference>
<dbReference type="InterPro" id="IPR036237">
    <property type="entry name" value="Xyl_isomerase-like_sf"/>
</dbReference>
<dbReference type="RefSeq" id="WP_193735136.1">
    <property type="nucleotide sequence ID" value="NZ_CP063304.1"/>
</dbReference>
<proteinExistence type="predicted"/>
<organism evidence="2 3">
    <name type="scientific">Blautia liquoris</name>
    <dbReference type="NCBI Taxonomy" id="2779518"/>
    <lineage>
        <taxon>Bacteria</taxon>
        <taxon>Bacillati</taxon>
        <taxon>Bacillota</taxon>
        <taxon>Clostridia</taxon>
        <taxon>Lachnospirales</taxon>
        <taxon>Lachnospiraceae</taxon>
        <taxon>Blautia</taxon>
    </lineage>
</organism>
<dbReference type="AlphaFoldDB" id="A0A7M2RFM4"/>
<dbReference type="PANTHER" id="PTHR12110">
    <property type="entry name" value="HYDROXYPYRUVATE ISOMERASE"/>
    <property type="match status" value="1"/>
</dbReference>
<dbReference type="EMBL" id="CP063304">
    <property type="protein sequence ID" value="QOV18774.1"/>
    <property type="molecule type" value="Genomic_DNA"/>
</dbReference>
<accession>A0A7M2RFM4</accession>
<dbReference type="InterPro" id="IPR050312">
    <property type="entry name" value="IolE/XylAMocC-like"/>
</dbReference>
<keyword evidence="2" id="KW-0413">Isomerase</keyword>
<keyword evidence="3" id="KW-1185">Reference proteome</keyword>
<reference evidence="2 3" key="1">
    <citation type="submission" date="2020-10" db="EMBL/GenBank/DDBJ databases">
        <title>Blautia liquoris sp.nov., isolated from the mud in a fermentation cellar used for the production of Chinese strong-flavoured liquor.</title>
        <authorList>
            <person name="Lu L."/>
        </authorList>
    </citation>
    <scope>NUCLEOTIDE SEQUENCE [LARGE SCALE GENOMIC DNA]</scope>
    <source>
        <strain evidence="2 3">LZLJ-3</strain>
    </source>
</reference>
<dbReference type="Proteomes" id="UP000593601">
    <property type="component" value="Chromosome"/>
</dbReference>
<dbReference type="Pfam" id="PF01261">
    <property type="entry name" value="AP_endonuc_2"/>
    <property type="match status" value="1"/>
</dbReference>
<name>A0A7M2RFM4_9FIRM</name>
<evidence type="ECO:0000313" key="3">
    <source>
        <dbReference type="Proteomes" id="UP000593601"/>
    </source>
</evidence>
<evidence type="ECO:0000259" key="1">
    <source>
        <dbReference type="Pfam" id="PF01261"/>
    </source>
</evidence>
<sequence length="285" mass="31811">MYQFPIGVMLDSFRLETGEAIKKAVEVGAKGLQMYATSGEYAPRNMNSEKRKELLDMVKSSGLSFSALCGDLGQGFGNKEKNHVLIEKSKRILDLAKDLETDVVTTHIGVVPDDSSNERYKIMQEACFEMSRYADQMHAHFAIETGPEPAVRLKGFLDALHSTGVAVNYDPANLIMVTGDDPVKGVYILKDYIVHTHAKDGRQLFKKDPEIVYGVVEEKVKTDPSFVELPLGEGDVDFDSYLAALEDIGYQGFLTIEREIGDNPTEDIRHAVVFLEEKIQGRSRR</sequence>
<dbReference type="Gene3D" id="3.20.20.150">
    <property type="entry name" value="Divalent-metal-dependent TIM barrel enzymes"/>
    <property type="match status" value="1"/>
</dbReference>
<protein>
    <submittedName>
        <fullName evidence="2">Sugar phosphate isomerase/epimerase</fullName>
    </submittedName>
</protein>